<dbReference type="EMBL" id="MQUB01000001">
    <property type="protein sequence ID" value="PQB06027.1"/>
    <property type="molecule type" value="Genomic_DNA"/>
</dbReference>
<dbReference type="NCBIfam" id="TIGR01352">
    <property type="entry name" value="tonB_Cterm"/>
    <property type="match status" value="1"/>
</dbReference>
<keyword evidence="8" id="KW-1133">Transmembrane helix</keyword>
<dbReference type="Proteomes" id="UP000239800">
    <property type="component" value="Unassembled WGS sequence"/>
</dbReference>
<evidence type="ECO:0000256" key="8">
    <source>
        <dbReference type="ARBA" id="ARBA00022989"/>
    </source>
</evidence>
<evidence type="ECO:0000256" key="4">
    <source>
        <dbReference type="ARBA" id="ARBA00022475"/>
    </source>
</evidence>
<evidence type="ECO:0000256" key="10">
    <source>
        <dbReference type="SAM" id="SignalP"/>
    </source>
</evidence>
<dbReference type="PROSITE" id="PS52015">
    <property type="entry name" value="TONB_CTD"/>
    <property type="match status" value="1"/>
</dbReference>
<accession>A0A2S7KTS6</accession>
<keyword evidence="6" id="KW-0812">Transmembrane</keyword>
<evidence type="ECO:0000256" key="1">
    <source>
        <dbReference type="ARBA" id="ARBA00004383"/>
    </source>
</evidence>
<keyword evidence="3" id="KW-0813">Transport</keyword>
<keyword evidence="9" id="KW-0472">Membrane</keyword>
<evidence type="ECO:0000256" key="6">
    <source>
        <dbReference type="ARBA" id="ARBA00022692"/>
    </source>
</evidence>
<feature type="domain" description="TonB C-terminal" evidence="11">
    <location>
        <begin position="52"/>
        <end position="143"/>
    </location>
</feature>
<evidence type="ECO:0000259" key="11">
    <source>
        <dbReference type="PROSITE" id="PS52015"/>
    </source>
</evidence>
<comment type="similarity">
    <text evidence="2">Belongs to the TonB family.</text>
</comment>
<dbReference type="Pfam" id="PF03544">
    <property type="entry name" value="TonB_C"/>
    <property type="match status" value="1"/>
</dbReference>
<feature type="signal peptide" evidence="10">
    <location>
        <begin position="1"/>
        <end position="20"/>
    </location>
</feature>
<evidence type="ECO:0000256" key="9">
    <source>
        <dbReference type="ARBA" id="ARBA00023136"/>
    </source>
</evidence>
<dbReference type="Gene3D" id="3.30.1150.10">
    <property type="match status" value="1"/>
</dbReference>
<sequence length="143" mass="15956">MKRILLILCLFAGCTMMAQKSGNVSGNTVTMREVPPVWPGCPQEDIQAINACFTKNLIKHVSARFRYPEDALKNNEEGVVTVEFWIKEDGTPEIQSVEGGTKSLQEASRKNILSIPKMEQPGMLNGKPHKIIYTVPFTYKTGK</sequence>
<dbReference type="InterPro" id="IPR037682">
    <property type="entry name" value="TonB_C"/>
</dbReference>
<keyword evidence="5" id="KW-0997">Cell inner membrane</keyword>
<name>A0A2S7KTS6_9FLAO</name>
<keyword evidence="10" id="KW-0732">Signal</keyword>
<dbReference type="GO" id="GO:0031992">
    <property type="term" value="F:energy transducer activity"/>
    <property type="evidence" value="ECO:0007669"/>
    <property type="project" value="TreeGrafter"/>
</dbReference>
<reference evidence="12 13" key="1">
    <citation type="submission" date="2016-11" db="EMBL/GenBank/DDBJ databases">
        <title>Trade-off between light-utilization and light-protection in marine flavobacteria.</title>
        <authorList>
            <person name="Kumagai Y."/>
        </authorList>
    </citation>
    <scope>NUCLEOTIDE SEQUENCE [LARGE SCALE GENOMIC DNA]</scope>
    <source>
        <strain evidence="12 13">NBRC 107741</strain>
    </source>
</reference>
<evidence type="ECO:0000313" key="12">
    <source>
        <dbReference type="EMBL" id="PQB06027.1"/>
    </source>
</evidence>
<evidence type="ECO:0000256" key="5">
    <source>
        <dbReference type="ARBA" id="ARBA00022519"/>
    </source>
</evidence>
<protein>
    <recommendedName>
        <fullName evidence="11">TonB C-terminal domain-containing protein</fullName>
    </recommendedName>
</protein>
<evidence type="ECO:0000313" key="13">
    <source>
        <dbReference type="Proteomes" id="UP000239800"/>
    </source>
</evidence>
<keyword evidence="4" id="KW-1003">Cell membrane</keyword>
<dbReference type="InterPro" id="IPR006260">
    <property type="entry name" value="TonB/TolA_C"/>
</dbReference>
<dbReference type="InterPro" id="IPR051045">
    <property type="entry name" value="TonB-dependent_transducer"/>
</dbReference>
<dbReference type="PANTHER" id="PTHR33446:SF2">
    <property type="entry name" value="PROTEIN TONB"/>
    <property type="match status" value="1"/>
</dbReference>
<dbReference type="GO" id="GO:0098797">
    <property type="term" value="C:plasma membrane protein complex"/>
    <property type="evidence" value="ECO:0007669"/>
    <property type="project" value="TreeGrafter"/>
</dbReference>
<gene>
    <name evidence="12" type="ORF">BST85_09280</name>
</gene>
<evidence type="ECO:0000256" key="2">
    <source>
        <dbReference type="ARBA" id="ARBA00006555"/>
    </source>
</evidence>
<keyword evidence="13" id="KW-1185">Reference proteome</keyword>
<comment type="caution">
    <text evidence="12">The sequence shown here is derived from an EMBL/GenBank/DDBJ whole genome shotgun (WGS) entry which is preliminary data.</text>
</comment>
<evidence type="ECO:0000256" key="7">
    <source>
        <dbReference type="ARBA" id="ARBA00022927"/>
    </source>
</evidence>
<dbReference type="GO" id="GO:0055085">
    <property type="term" value="P:transmembrane transport"/>
    <property type="evidence" value="ECO:0007669"/>
    <property type="project" value="InterPro"/>
</dbReference>
<dbReference type="GO" id="GO:0015031">
    <property type="term" value="P:protein transport"/>
    <property type="evidence" value="ECO:0007669"/>
    <property type="project" value="UniProtKB-KW"/>
</dbReference>
<keyword evidence="7" id="KW-0653">Protein transport</keyword>
<feature type="chain" id="PRO_5015480878" description="TonB C-terminal domain-containing protein" evidence="10">
    <location>
        <begin position="21"/>
        <end position="143"/>
    </location>
</feature>
<organism evidence="12 13">
    <name type="scientific">Aureitalea marina</name>
    <dbReference type="NCBI Taxonomy" id="930804"/>
    <lineage>
        <taxon>Bacteria</taxon>
        <taxon>Pseudomonadati</taxon>
        <taxon>Bacteroidota</taxon>
        <taxon>Flavobacteriia</taxon>
        <taxon>Flavobacteriales</taxon>
        <taxon>Flavobacteriaceae</taxon>
        <taxon>Aureitalea</taxon>
    </lineage>
</organism>
<comment type="subcellular location">
    <subcellularLocation>
        <location evidence="1">Cell inner membrane</location>
        <topology evidence="1">Single-pass membrane protein</topology>
        <orientation evidence="1">Periplasmic side</orientation>
    </subcellularLocation>
</comment>
<proteinExistence type="inferred from homology"/>
<dbReference type="AlphaFoldDB" id="A0A2S7KTS6"/>
<dbReference type="PANTHER" id="PTHR33446">
    <property type="entry name" value="PROTEIN TONB-RELATED"/>
    <property type="match status" value="1"/>
</dbReference>
<dbReference type="SUPFAM" id="SSF74653">
    <property type="entry name" value="TolA/TonB C-terminal domain"/>
    <property type="match status" value="1"/>
</dbReference>
<evidence type="ECO:0000256" key="3">
    <source>
        <dbReference type="ARBA" id="ARBA00022448"/>
    </source>
</evidence>